<dbReference type="InterPro" id="IPR013216">
    <property type="entry name" value="Methyltransf_11"/>
</dbReference>
<protein>
    <submittedName>
        <fullName evidence="2">Demethylmenaquinone methyltransferase</fullName>
    </submittedName>
</protein>
<evidence type="ECO:0000313" key="2">
    <source>
        <dbReference type="EMBL" id="KKW09303.1"/>
    </source>
</evidence>
<keyword evidence="2" id="KW-0489">Methyltransferase</keyword>
<keyword evidence="2" id="KW-0808">Transferase</keyword>
<dbReference type="Gene3D" id="3.40.50.150">
    <property type="entry name" value="Vaccinia Virus protein VP39"/>
    <property type="match status" value="1"/>
</dbReference>
<organism evidence="2 3">
    <name type="scientific">Candidatus Kaiserbacteria bacterium GW2011_GWA2_49_19</name>
    <dbReference type="NCBI Taxonomy" id="1618669"/>
    <lineage>
        <taxon>Bacteria</taxon>
        <taxon>Candidatus Kaiseribacteriota</taxon>
    </lineage>
</organism>
<dbReference type="PATRIC" id="fig|1618669.3.peg.190"/>
<reference evidence="2" key="1">
    <citation type="journal article" date="2015" name="Nature">
        <title>rRNA introns, odd ribosomes, and small enigmatic genomes across a large radiation of phyla.</title>
        <authorList>
            <person name="Brown C.T."/>
            <person name="Hug L.A."/>
            <person name="Thomas B.C."/>
            <person name="Sharon I."/>
            <person name="Castelle C.J."/>
            <person name="Singh A."/>
            <person name="Wilkins M.J."/>
            <person name="Williams K.H."/>
            <person name="Banfield J.F."/>
        </authorList>
    </citation>
    <scope>NUCLEOTIDE SEQUENCE [LARGE SCALE GENOMIC DNA]</scope>
</reference>
<proteinExistence type="predicted"/>
<dbReference type="GO" id="GO:0008757">
    <property type="term" value="F:S-adenosylmethionine-dependent methyltransferase activity"/>
    <property type="evidence" value="ECO:0007669"/>
    <property type="project" value="InterPro"/>
</dbReference>
<dbReference type="InterPro" id="IPR029063">
    <property type="entry name" value="SAM-dependent_MTases_sf"/>
</dbReference>
<evidence type="ECO:0000313" key="3">
    <source>
        <dbReference type="Proteomes" id="UP000033965"/>
    </source>
</evidence>
<comment type="caution">
    <text evidence="2">The sequence shown here is derived from an EMBL/GenBank/DDBJ whole genome shotgun (WGS) entry which is preliminary data.</text>
</comment>
<feature type="domain" description="Methyltransferase type 11" evidence="1">
    <location>
        <begin position="50"/>
        <end position="141"/>
    </location>
</feature>
<accession>A0A0G1VS21</accession>
<dbReference type="Proteomes" id="UP000033965">
    <property type="component" value="Unassembled WGS sequence"/>
</dbReference>
<dbReference type="AlphaFoldDB" id="A0A0G1VS21"/>
<dbReference type="GO" id="GO:0032259">
    <property type="term" value="P:methylation"/>
    <property type="evidence" value="ECO:0007669"/>
    <property type="project" value="UniProtKB-KW"/>
</dbReference>
<name>A0A0G1VS21_9BACT</name>
<sequence>MSKRKPKYLSSEEGYNLVAGRYDEKEGYLNSFEQKKLLPLLGNIRGKKILDAGAGTGRLAVELAKFPGAKVTALDVSAEMLDRLKKKNQNIECVVGDAENLPFMSGSFDVVLAAFLMVHLKDPRRFFDEAYRVLKDGGIFLATNINQKDPPVVKTSQGSIIIESFYHRPEKIRALLESLAFSVEQEIFVKEKDVWVNQIVLARK</sequence>
<dbReference type="SUPFAM" id="SSF53335">
    <property type="entry name" value="S-adenosyl-L-methionine-dependent methyltransferases"/>
    <property type="match status" value="1"/>
</dbReference>
<gene>
    <name evidence="2" type="ORF">UY44_C0004G0018</name>
</gene>
<dbReference type="CDD" id="cd02440">
    <property type="entry name" value="AdoMet_MTases"/>
    <property type="match status" value="1"/>
</dbReference>
<dbReference type="PANTHER" id="PTHR43591">
    <property type="entry name" value="METHYLTRANSFERASE"/>
    <property type="match status" value="1"/>
</dbReference>
<dbReference type="Pfam" id="PF08241">
    <property type="entry name" value="Methyltransf_11"/>
    <property type="match status" value="1"/>
</dbReference>
<dbReference type="EMBL" id="LCPZ01000004">
    <property type="protein sequence ID" value="KKW09303.1"/>
    <property type="molecule type" value="Genomic_DNA"/>
</dbReference>
<evidence type="ECO:0000259" key="1">
    <source>
        <dbReference type="Pfam" id="PF08241"/>
    </source>
</evidence>